<feature type="active site" evidence="4">
    <location>
        <position position="193"/>
    </location>
</feature>
<dbReference type="GO" id="GO:0016491">
    <property type="term" value="F:oxidoreductase activity"/>
    <property type="evidence" value="ECO:0007669"/>
    <property type="project" value="UniProtKB-KW"/>
</dbReference>
<feature type="domain" description="3-hydroxyisobutyrate dehydrogenase-like NAD-binding" evidence="6">
    <location>
        <begin position="187"/>
        <end position="307"/>
    </location>
</feature>
<dbReference type="PIRSF" id="PIRSF000103">
    <property type="entry name" value="HIBADH"/>
    <property type="match status" value="1"/>
</dbReference>
<accession>A0A9D9E0P9</accession>
<keyword evidence="2" id="KW-0560">Oxidoreductase</keyword>
<evidence type="ECO:0000259" key="6">
    <source>
        <dbReference type="Pfam" id="PF14833"/>
    </source>
</evidence>
<dbReference type="InterPro" id="IPR008927">
    <property type="entry name" value="6-PGluconate_DH-like_C_sf"/>
</dbReference>
<name>A0A9D9E0P9_9SPIO</name>
<gene>
    <name evidence="7" type="ORF">IAA97_03630</name>
</gene>
<comment type="similarity">
    <text evidence="1">Belongs to the HIBADH-related family.</text>
</comment>
<dbReference type="InterPro" id="IPR006115">
    <property type="entry name" value="6PGDH_NADP-bd"/>
</dbReference>
<dbReference type="Gene3D" id="1.10.1040.10">
    <property type="entry name" value="N-(1-d-carboxylethyl)-l-norvaline Dehydrogenase, domain 2"/>
    <property type="match status" value="1"/>
</dbReference>
<dbReference type="PANTHER" id="PTHR43060:SF15">
    <property type="entry name" value="3-HYDROXYISOBUTYRATE DEHYDROGENASE-LIKE 1, MITOCHONDRIAL-RELATED"/>
    <property type="match status" value="1"/>
</dbReference>
<dbReference type="InterPro" id="IPR036291">
    <property type="entry name" value="NAD(P)-bd_dom_sf"/>
</dbReference>
<dbReference type="InterPro" id="IPR029154">
    <property type="entry name" value="HIBADH-like_NADP-bd"/>
</dbReference>
<dbReference type="Pfam" id="PF03446">
    <property type="entry name" value="NAD_binding_2"/>
    <property type="match status" value="1"/>
</dbReference>
<dbReference type="InterPro" id="IPR013328">
    <property type="entry name" value="6PGD_dom2"/>
</dbReference>
<evidence type="ECO:0000256" key="4">
    <source>
        <dbReference type="PIRSR" id="PIRSR000103-1"/>
    </source>
</evidence>
<dbReference type="SUPFAM" id="SSF51735">
    <property type="entry name" value="NAD(P)-binding Rossmann-fold domains"/>
    <property type="match status" value="1"/>
</dbReference>
<evidence type="ECO:0000256" key="3">
    <source>
        <dbReference type="ARBA" id="ARBA00023027"/>
    </source>
</evidence>
<dbReference type="SUPFAM" id="SSF48179">
    <property type="entry name" value="6-phosphogluconate dehydrogenase C-terminal domain-like"/>
    <property type="match status" value="1"/>
</dbReference>
<evidence type="ECO:0000256" key="1">
    <source>
        <dbReference type="ARBA" id="ARBA00009080"/>
    </source>
</evidence>
<evidence type="ECO:0000256" key="2">
    <source>
        <dbReference type="ARBA" id="ARBA00023002"/>
    </source>
</evidence>
<feature type="domain" description="6-phosphogluconate dehydrogenase NADP-binding" evidence="5">
    <location>
        <begin position="26"/>
        <end position="184"/>
    </location>
</feature>
<dbReference type="PANTHER" id="PTHR43060">
    <property type="entry name" value="3-HYDROXYISOBUTYRATE DEHYDROGENASE-LIKE 1, MITOCHONDRIAL-RELATED"/>
    <property type="match status" value="1"/>
</dbReference>
<dbReference type="Pfam" id="PF14833">
    <property type="entry name" value="NAD_binding_11"/>
    <property type="match status" value="1"/>
</dbReference>
<dbReference type="InterPro" id="IPR002204">
    <property type="entry name" value="3-OH-isobutyrate_DH-rel_CS"/>
</dbReference>
<keyword evidence="3" id="KW-0520">NAD</keyword>
<organism evidence="7 8">
    <name type="scientific">Candidatus Ornithospirochaeta stercoripullorum</name>
    <dbReference type="NCBI Taxonomy" id="2840899"/>
    <lineage>
        <taxon>Bacteria</taxon>
        <taxon>Pseudomonadati</taxon>
        <taxon>Spirochaetota</taxon>
        <taxon>Spirochaetia</taxon>
        <taxon>Spirochaetales</taxon>
        <taxon>Spirochaetaceae</taxon>
        <taxon>Spirochaetaceae incertae sedis</taxon>
        <taxon>Candidatus Ornithospirochaeta</taxon>
    </lineage>
</organism>
<dbReference type="EMBL" id="JADIMT010000049">
    <property type="protein sequence ID" value="MBO8436051.1"/>
    <property type="molecule type" value="Genomic_DNA"/>
</dbReference>
<dbReference type="Proteomes" id="UP000823615">
    <property type="component" value="Unassembled WGS sequence"/>
</dbReference>
<dbReference type="GO" id="GO:0051287">
    <property type="term" value="F:NAD binding"/>
    <property type="evidence" value="ECO:0007669"/>
    <property type="project" value="InterPro"/>
</dbReference>
<comment type="caution">
    <text evidence="7">The sequence shown here is derived from an EMBL/GenBank/DDBJ whole genome shotgun (WGS) entry which is preliminary data.</text>
</comment>
<protein>
    <submittedName>
        <fullName evidence="7">NAD(P)-dependent oxidoreductase</fullName>
    </submittedName>
</protein>
<proteinExistence type="inferred from homology"/>
<reference evidence="7" key="2">
    <citation type="journal article" date="2021" name="PeerJ">
        <title>Extensive microbial diversity within the chicken gut microbiome revealed by metagenomics and culture.</title>
        <authorList>
            <person name="Gilroy R."/>
            <person name="Ravi A."/>
            <person name="Getino M."/>
            <person name="Pursley I."/>
            <person name="Horton D.L."/>
            <person name="Alikhan N.F."/>
            <person name="Baker D."/>
            <person name="Gharbi K."/>
            <person name="Hall N."/>
            <person name="Watson M."/>
            <person name="Adriaenssens E.M."/>
            <person name="Foster-Nyarko E."/>
            <person name="Jarju S."/>
            <person name="Secka A."/>
            <person name="Antonio M."/>
            <person name="Oren A."/>
            <person name="Chaudhuri R.R."/>
            <person name="La Ragione R."/>
            <person name="Hildebrand F."/>
            <person name="Pallen M.J."/>
        </authorList>
    </citation>
    <scope>NUCLEOTIDE SEQUENCE</scope>
    <source>
        <strain evidence="7">7293</strain>
    </source>
</reference>
<evidence type="ECO:0000313" key="8">
    <source>
        <dbReference type="Proteomes" id="UP000823615"/>
    </source>
</evidence>
<dbReference type="AlphaFoldDB" id="A0A9D9E0P9"/>
<sequence>MSSARDAERFSRNSNWCYSSSMGKKTGFIGLGVMGFSMASRLIEAGYELYLYNRTKSKAGPLVSKGAHWCDSPKEVAEASDTVFTIVGYPKDVEEVYLGKNGIIEADISGKIFCDMTTTKPSLDVHIAEKLALKCAEMADAPVSGGDTGAKNGTLSIMAGCTDDVFEALLPYFEAMGKNITHMGSVGSGQNTKMANQIVIAGTMCGVSEALVYGAKAGLNLEKMVSTISKGAAGCWTLDNLAPRVLKGDYEPGFMVEHFIKDMGIALDEAEKMELSLPSLALTKQLYLSIKSQGMGRKGTQALVKALEALSGKEIL</sequence>
<evidence type="ECO:0000313" key="7">
    <source>
        <dbReference type="EMBL" id="MBO8436051.1"/>
    </source>
</evidence>
<dbReference type="Gene3D" id="3.40.50.720">
    <property type="entry name" value="NAD(P)-binding Rossmann-like Domain"/>
    <property type="match status" value="1"/>
</dbReference>
<dbReference type="InterPro" id="IPR015815">
    <property type="entry name" value="HIBADH-related"/>
</dbReference>
<dbReference type="GO" id="GO:0016054">
    <property type="term" value="P:organic acid catabolic process"/>
    <property type="evidence" value="ECO:0007669"/>
    <property type="project" value="UniProtKB-ARBA"/>
</dbReference>
<dbReference type="GO" id="GO:0050661">
    <property type="term" value="F:NADP binding"/>
    <property type="evidence" value="ECO:0007669"/>
    <property type="project" value="InterPro"/>
</dbReference>
<dbReference type="PROSITE" id="PS00895">
    <property type="entry name" value="3_HYDROXYISOBUT_DH"/>
    <property type="match status" value="1"/>
</dbReference>
<evidence type="ECO:0000259" key="5">
    <source>
        <dbReference type="Pfam" id="PF03446"/>
    </source>
</evidence>
<reference evidence="7" key="1">
    <citation type="submission" date="2020-10" db="EMBL/GenBank/DDBJ databases">
        <authorList>
            <person name="Gilroy R."/>
        </authorList>
    </citation>
    <scope>NUCLEOTIDE SEQUENCE</scope>
    <source>
        <strain evidence="7">7293</strain>
    </source>
</reference>